<dbReference type="GeneID" id="108836535"/>
<feature type="domain" description="SIAH-type" evidence="12">
    <location>
        <begin position="91"/>
        <end position="147"/>
    </location>
</feature>
<evidence type="ECO:0000313" key="13">
    <source>
        <dbReference type="Proteomes" id="UP000504610"/>
    </source>
</evidence>
<dbReference type="InterPro" id="IPR044286">
    <property type="entry name" value="SINL_plant"/>
</dbReference>
<evidence type="ECO:0000256" key="6">
    <source>
        <dbReference type="ARBA" id="ARBA00022723"/>
    </source>
</evidence>
<dbReference type="GO" id="GO:0061630">
    <property type="term" value="F:ubiquitin protein ligase activity"/>
    <property type="evidence" value="ECO:0007669"/>
    <property type="project" value="UniProtKB-EC"/>
</dbReference>
<evidence type="ECO:0000256" key="2">
    <source>
        <dbReference type="ARBA" id="ARBA00004906"/>
    </source>
</evidence>
<dbReference type="PROSITE" id="PS51081">
    <property type="entry name" value="ZF_SIAH"/>
    <property type="match status" value="1"/>
</dbReference>
<organism evidence="13 14">
    <name type="scientific">Raphanus sativus</name>
    <name type="common">Radish</name>
    <name type="synonym">Raphanus raphanistrum var. sativus</name>
    <dbReference type="NCBI Taxonomy" id="3726"/>
    <lineage>
        <taxon>Eukaryota</taxon>
        <taxon>Viridiplantae</taxon>
        <taxon>Streptophyta</taxon>
        <taxon>Embryophyta</taxon>
        <taxon>Tracheophyta</taxon>
        <taxon>Spermatophyta</taxon>
        <taxon>Magnoliopsida</taxon>
        <taxon>eudicotyledons</taxon>
        <taxon>Gunneridae</taxon>
        <taxon>Pentapetalae</taxon>
        <taxon>rosids</taxon>
        <taxon>malvids</taxon>
        <taxon>Brassicales</taxon>
        <taxon>Brassicaceae</taxon>
        <taxon>Brassiceae</taxon>
        <taxon>Raphanus</taxon>
    </lineage>
</organism>
<gene>
    <name evidence="14" type="primary">LOC108836535</name>
</gene>
<dbReference type="RefSeq" id="XP_056860159.1">
    <property type="nucleotide sequence ID" value="XM_057004179.1"/>
</dbReference>
<dbReference type="PANTHER" id="PTHR46632:SF3">
    <property type="entry name" value="E3 UBIQUITIN-PROTEIN LIGASE SINA-LIKE 7-RELATED"/>
    <property type="match status" value="1"/>
</dbReference>
<comment type="pathway">
    <text evidence="2">Protein modification; protein ubiquitination.</text>
</comment>
<name>A0A9W3D8S0_RAPSA</name>
<dbReference type="AlphaFoldDB" id="A0A9W3D8S0"/>
<comment type="similarity">
    <text evidence="3">Belongs to the SINA (Seven in absentia) family.</text>
</comment>
<reference evidence="14" key="2">
    <citation type="submission" date="2025-08" db="UniProtKB">
        <authorList>
            <consortium name="RefSeq"/>
        </authorList>
    </citation>
    <scope>IDENTIFICATION</scope>
    <source>
        <tissue evidence="14">Leaf</tissue>
    </source>
</reference>
<reference evidence="13" key="1">
    <citation type="journal article" date="2019" name="Database">
        <title>The radish genome database (RadishGD): an integrated information resource for radish genomics.</title>
        <authorList>
            <person name="Yu H.J."/>
            <person name="Baek S."/>
            <person name="Lee Y.J."/>
            <person name="Cho A."/>
            <person name="Mun J.H."/>
        </authorList>
    </citation>
    <scope>NUCLEOTIDE SEQUENCE [LARGE SCALE GENOMIC DNA]</scope>
    <source>
        <strain evidence="13">cv. WK10039</strain>
    </source>
</reference>
<evidence type="ECO:0000259" key="12">
    <source>
        <dbReference type="PROSITE" id="PS51081"/>
    </source>
</evidence>
<evidence type="ECO:0000256" key="9">
    <source>
        <dbReference type="ARBA" id="ARBA00022833"/>
    </source>
</evidence>
<dbReference type="Gene3D" id="3.30.40.10">
    <property type="entry name" value="Zinc/RING finger domain, C3HC4 (zinc finger)"/>
    <property type="match status" value="1"/>
</dbReference>
<evidence type="ECO:0000256" key="3">
    <source>
        <dbReference type="ARBA" id="ARBA00009119"/>
    </source>
</evidence>
<dbReference type="Pfam" id="PF21361">
    <property type="entry name" value="Sina_ZnF"/>
    <property type="match status" value="1"/>
</dbReference>
<dbReference type="SUPFAM" id="SSF49599">
    <property type="entry name" value="TRAF domain-like"/>
    <property type="match status" value="1"/>
</dbReference>
<dbReference type="PANTHER" id="PTHR46632">
    <property type="entry name" value="E3 UBIQUITIN-PROTEIN LIGASE SINA-LIKE 4"/>
    <property type="match status" value="1"/>
</dbReference>
<dbReference type="InterPro" id="IPR049548">
    <property type="entry name" value="Sina-like_RING"/>
</dbReference>
<dbReference type="InterPro" id="IPR013010">
    <property type="entry name" value="Znf_SIAH"/>
</dbReference>
<evidence type="ECO:0000256" key="4">
    <source>
        <dbReference type="ARBA" id="ARBA00012483"/>
    </source>
</evidence>
<evidence type="ECO:0000256" key="11">
    <source>
        <dbReference type="PROSITE-ProRule" id="PRU00455"/>
    </source>
</evidence>
<keyword evidence="5" id="KW-0808">Transferase</keyword>
<sequence>MHCGSSNTNDSSSSHFQKMQRTDDKLRLAILDFEVFDCIICIEPLTAPIFQCDKGHLVCSSCCHKFRNKCTLCNLPTGGKKCRTVEKVIESIGIPCSVLGCAKNVCYGEISDHERECIFPLCACPVPDCKYTASYKDVYVHYNFVHQKISSFERCMLDIFTSGISFIIELNINAKVSIMREHEKSLLFAFQCFRKLYGVYVTVCCIAPSSPEVEEFSYDLSYDVGGQTMIHKSLKVKRIRQLSLQIPQDNFMLIPQNLLHGVRLNIEVSIKRMD</sequence>
<evidence type="ECO:0000256" key="10">
    <source>
        <dbReference type="ARBA" id="ARBA00024004"/>
    </source>
</evidence>
<evidence type="ECO:0000313" key="14">
    <source>
        <dbReference type="RefSeq" id="XP_056860159.1"/>
    </source>
</evidence>
<evidence type="ECO:0000256" key="1">
    <source>
        <dbReference type="ARBA" id="ARBA00000900"/>
    </source>
</evidence>
<dbReference type="InterPro" id="IPR013083">
    <property type="entry name" value="Znf_RING/FYVE/PHD"/>
</dbReference>
<evidence type="ECO:0000256" key="7">
    <source>
        <dbReference type="ARBA" id="ARBA00022771"/>
    </source>
</evidence>
<keyword evidence="7 11" id="KW-0863">Zinc-finger</keyword>
<keyword evidence="9" id="KW-0862">Zinc</keyword>
<comment type="function">
    <text evidence="10">E3 ubiquitin-protein ligase that mediates ubiquitination and subsequent proteasomal degradation of target proteins. E3 ubiquitin ligases accept ubiquitin from an E2 ubiquitin-conjugating enzyme in the form of a thioester and then directly transfers the ubiquitin to targeted substrates. It probably triggers the ubiquitin-mediated degradation of different substrates.</text>
</comment>
<evidence type="ECO:0000256" key="5">
    <source>
        <dbReference type="ARBA" id="ARBA00022679"/>
    </source>
</evidence>
<accession>A0A9W3D8S0</accession>
<proteinExistence type="inferred from homology"/>
<dbReference type="KEGG" id="rsz:108836535"/>
<dbReference type="EC" id="2.3.2.27" evidence="4"/>
<comment type="catalytic activity">
    <reaction evidence="1">
        <text>S-ubiquitinyl-[E2 ubiquitin-conjugating enzyme]-L-cysteine + [acceptor protein]-L-lysine = [E2 ubiquitin-conjugating enzyme]-L-cysteine + N(6)-ubiquitinyl-[acceptor protein]-L-lysine.</text>
        <dbReference type="EC" id="2.3.2.27"/>
    </reaction>
</comment>
<evidence type="ECO:0000256" key="8">
    <source>
        <dbReference type="ARBA" id="ARBA00022786"/>
    </source>
</evidence>
<dbReference type="Proteomes" id="UP000504610">
    <property type="component" value="Chromosome 2"/>
</dbReference>
<keyword evidence="6" id="KW-0479">Metal-binding</keyword>
<dbReference type="Pfam" id="PF21362">
    <property type="entry name" value="Sina_RING"/>
    <property type="match status" value="1"/>
</dbReference>
<dbReference type="GO" id="GO:0008270">
    <property type="term" value="F:zinc ion binding"/>
    <property type="evidence" value="ECO:0007669"/>
    <property type="project" value="UniProtKB-KW"/>
</dbReference>
<keyword evidence="13" id="KW-1185">Reference proteome</keyword>
<protein>
    <recommendedName>
        <fullName evidence="4">RING-type E3 ubiquitin transferase</fullName>
        <ecNumber evidence="4">2.3.2.27</ecNumber>
    </recommendedName>
</protein>
<keyword evidence="8" id="KW-0833">Ubl conjugation pathway</keyword>
<dbReference type="OrthoDB" id="4788989at2759"/>